<reference evidence="2 3" key="1">
    <citation type="submission" date="2020-02" db="EMBL/GenBank/DDBJ databases">
        <title>Acidophilic actinobacteria isolated from forest soil.</title>
        <authorList>
            <person name="Golinska P."/>
        </authorList>
    </citation>
    <scope>NUCLEOTIDE SEQUENCE [LARGE SCALE GENOMIC DNA]</scope>
    <source>
        <strain evidence="2 3">NL8</strain>
    </source>
</reference>
<dbReference type="PANTHER" id="PTHR41252:SF1">
    <property type="entry name" value="BLR2505 PROTEIN"/>
    <property type="match status" value="1"/>
</dbReference>
<gene>
    <name evidence="2" type="ORF">KGQ19_40435</name>
</gene>
<feature type="domain" description="SnoaL-like" evidence="1">
    <location>
        <begin position="33"/>
        <end position="141"/>
    </location>
</feature>
<dbReference type="Pfam" id="PF12680">
    <property type="entry name" value="SnoaL_2"/>
    <property type="match status" value="1"/>
</dbReference>
<organism evidence="2 3">
    <name type="scientific">Catenulispora pinistramenti</name>
    <dbReference type="NCBI Taxonomy" id="2705254"/>
    <lineage>
        <taxon>Bacteria</taxon>
        <taxon>Bacillati</taxon>
        <taxon>Actinomycetota</taxon>
        <taxon>Actinomycetes</taxon>
        <taxon>Catenulisporales</taxon>
        <taxon>Catenulisporaceae</taxon>
        <taxon>Catenulispora</taxon>
    </lineage>
</organism>
<comment type="caution">
    <text evidence="2">The sequence shown here is derived from an EMBL/GenBank/DDBJ whole genome shotgun (WGS) entry which is preliminary data.</text>
</comment>
<proteinExistence type="predicted"/>
<dbReference type="RefSeq" id="WP_212019397.1">
    <property type="nucleotide sequence ID" value="NZ_JAAFYZ010000233.1"/>
</dbReference>
<dbReference type="PANTHER" id="PTHR41252">
    <property type="entry name" value="BLR2505 PROTEIN"/>
    <property type="match status" value="1"/>
</dbReference>
<dbReference type="SUPFAM" id="SSF54427">
    <property type="entry name" value="NTF2-like"/>
    <property type="match status" value="1"/>
</dbReference>
<accession>A0ABS5L492</accession>
<dbReference type="Gene3D" id="3.10.450.50">
    <property type="match status" value="1"/>
</dbReference>
<dbReference type="InterPro" id="IPR032710">
    <property type="entry name" value="NTF2-like_dom_sf"/>
</dbReference>
<evidence type="ECO:0000313" key="2">
    <source>
        <dbReference type="EMBL" id="MBS2553141.1"/>
    </source>
</evidence>
<dbReference type="EMBL" id="JAAFYZ010000233">
    <property type="protein sequence ID" value="MBS2553141.1"/>
    <property type="molecule type" value="Genomic_DNA"/>
</dbReference>
<protein>
    <submittedName>
        <fullName evidence="2">Nuclear transport factor 2 family protein</fullName>
    </submittedName>
</protein>
<evidence type="ECO:0000259" key="1">
    <source>
        <dbReference type="Pfam" id="PF12680"/>
    </source>
</evidence>
<keyword evidence="3" id="KW-1185">Reference proteome</keyword>
<name>A0ABS5L492_9ACTN</name>
<evidence type="ECO:0000313" key="3">
    <source>
        <dbReference type="Proteomes" id="UP000730482"/>
    </source>
</evidence>
<sequence length="159" mass="16927">MSTTTANTITANTITANTITADTTTLTDPKSVVVRYVEAVRDGDAQTIADSFAEDATWLYPGNLPISRLWEGRDAIINDFLGGMGAYLDTSAPVVIELVNAFADGDQVLAEWTSKATAAGGAAYDNRCAGVFTVRDGKITSVREYADTRHVADVLFPEA</sequence>
<dbReference type="Proteomes" id="UP000730482">
    <property type="component" value="Unassembled WGS sequence"/>
</dbReference>
<dbReference type="InterPro" id="IPR037401">
    <property type="entry name" value="SnoaL-like"/>
</dbReference>